<comment type="caution">
    <text evidence="1">The sequence shown here is derived from an EMBL/GenBank/DDBJ whole genome shotgun (WGS) entry which is preliminary data.</text>
</comment>
<sequence>MGWNIGFVQKGQSHFFQIDEFRFERWAGKMVLCSFSDGAADSAGPVGTENQTNFGYGNFWHKKFLLS</sequence>
<dbReference type="AlphaFoldDB" id="A0A0R1X7T6"/>
<name>A0A0R1X7T6_9LACO</name>
<reference evidence="1 2" key="1">
    <citation type="journal article" date="2015" name="Genome Announc.">
        <title>Expanding the biotechnology potential of lactobacilli through comparative genomics of 213 strains and associated genera.</title>
        <authorList>
            <person name="Sun Z."/>
            <person name="Harris H.M."/>
            <person name="McCann A."/>
            <person name="Guo C."/>
            <person name="Argimon S."/>
            <person name="Zhang W."/>
            <person name="Yang X."/>
            <person name="Jeffery I.B."/>
            <person name="Cooney J.C."/>
            <person name="Kagawa T.F."/>
            <person name="Liu W."/>
            <person name="Song Y."/>
            <person name="Salvetti E."/>
            <person name="Wrobel A."/>
            <person name="Rasinkangas P."/>
            <person name="Parkhill J."/>
            <person name="Rea M.C."/>
            <person name="O'Sullivan O."/>
            <person name="Ritari J."/>
            <person name="Douillard F.P."/>
            <person name="Paul Ross R."/>
            <person name="Yang R."/>
            <person name="Briner A.E."/>
            <person name="Felis G.E."/>
            <person name="de Vos W.M."/>
            <person name="Barrangou R."/>
            <person name="Klaenhammer T.R."/>
            <person name="Caufield P.W."/>
            <person name="Cui Y."/>
            <person name="Zhang H."/>
            <person name="O'Toole P.W."/>
        </authorList>
    </citation>
    <scope>NUCLEOTIDE SEQUENCE [LARGE SCALE GENOMIC DNA]</scope>
    <source>
        <strain evidence="1 2">DSM 16991</strain>
    </source>
</reference>
<dbReference type="EMBL" id="AZFW01000095">
    <property type="protein sequence ID" value="KRM25877.1"/>
    <property type="molecule type" value="Genomic_DNA"/>
</dbReference>
<evidence type="ECO:0000313" key="1">
    <source>
        <dbReference type="EMBL" id="KRM25877.1"/>
    </source>
</evidence>
<gene>
    <name evidence="1" type="ORF">FC91_GL000352</name>
</gene>
<dbReference type="Proteomes" id="UP000050949">
    <property type="component" value="Unassembled WGS sequence"/>
</dbReference>
<protein>
    <submittedName>
        <fullName evidence="1">Uncharacterized protein</fullName>
    </submittedName>
</protein>
<proteinExistence type="predicted"/>
<organism evidence="1 2">
    <name type="scientific">Schleiferilactobacillus harbinensis DSM 16991</name>
    <dbReference type="NCBI Taxonomy" id="1122147"/>
    <lineage>
        <taxon>Bacteria</taxon>
        <taxon>Bacillati</taxon>
        <taxon>Bacillota</taxon>
        <taxon>Bacilli</taxon>
        <taxon>Lactobacillales</taxon>
        <taxon>Lactobacillaceae</taxon>
        <taxon>Schleiferilactobacillus</taxon>
    </lineage>
</organism>
<evidence type="ECO:0000313" key="2">
    <source>
        <dbReference type="Proteomes" id="UP000050949"/>
    </source>
</evidence>
<accession>A0A0R1X7T6</accession>